<evidence type="ECO:0000313" key="3">
    <source>
        <dbReference type="EMBL" id="KAA1072632.1"/>
    </source>
</evidence>
<dbReference type="PANTHER" id="PTHR11362:SF82">
    <property type="entry name" value="PHOSPHATIDYLETHANOLAMINE-BINDING PROTEIN 4"/>
    <property type="match status" value="1"/>
</dbReference>
<name>A0A5B0LQL7_PUCGR</name>
<accession>A0A5B0LQL7</accession>
<reference evidence="4 5" key="1">
    <citation type="submission" date="2019-05" db="EMBL/GenBank/DDBJ databases">
        <title>Emergence of the Ug99 lineage of the wheat stem rust pathogen through somatic hybridization.</title>
        <authorList>
            <person name="Li F."/>
            <person name="Upadhyaya N.M."/>
            <person name="Sperschneider J."/>
            <person name="Matny O."/>
            <person name="Nguyen-Phuc H."/>
            <person name="Mago R."/>
            <person name="Raley C."/>
            <person name="Miller M.E."/>
            <person name="Silverstein K.A.T."/>
            <person name="Henningsen E."/>
            <person name="Hirsch C.D."/>
            <person name="Visser B."/>
            <person name="Pretorius Z.A."/>
            <person name="Steffenson B.J."/>
            <person name="Schwessinger B."/>
            <person name="Dodds P.N."/>
            <person name="Figueroa M."/>
        </authorList>
    </citation>
    <scope>NUCLEOTIDE SEQUENCE [LARGE SCALE GENOMIC DNA]</scope>
    <source>
        <strain evidence="2">21-0</strain>
        <strain evidence="3 5">Ug99</strain>
    </source>
</reference>
<dbReference type="OrthoDB" id="2506647at2759"/>
<dbReference type="InterPro" id="IPR036610">
    <property type="entry name" value="PEBP-like_sf"/>
</dbReference>
<dbReference type="Proteomes" id="UP000324748">
    <property type="component" value="Unassembled WGS sequence"/>
</dbReference>
<evidence type="ECO:0000313" key="5">
    <source>
        <dbReference type="Proteomes" id="UP000325313"/>
    </source>
</evidence>
<evidence type="ECO:0008006" key="6">
    <source>
        <dbReference type="Google" id="ProtNLM"/>
    </source>
</evidence>
<evidence type="ECO:0000313" key="4">
    <source>
        <dbReference type="Proteomes" id="UP000324748"/>
    </source>
</evidence>
<dbReference type="Proteomes" id="UP000325313">
    <property type="component" value="Unassembled WGS sequence"/>
</dbReference>
<gene>
    <name evidence="2" type="ORF">PGT21_023296</name>
    <name evidence="3" type="ORF">PGTUg99_003690</name>
</gene>
<dbReference type="PANTHER" id="PTHR11362">
    <property type="entry name" value="PHOSPHATIDYLETHANOLAMINE-BINDING PROTEIN"/>
    <property type="match status" value="1"/>
</dbReference>
<comment type="caution">
    <text evidence="2">The sequence shown here is derived from an EMBL/GenBank/DDBJ whole genome shotgun (WGS) entry which is preliminary data.</text>
</comment>
<dbReference type="InterPro" id="IPR035810">
    <property type="entry name" value="PEBP_euk"/>
</dbReference>
<evidence type="ECO:0000313" key="2">
    <source>
        <dbReference type="EMBL" id="KAA1066153.1"/>
    </source>
</evidence>
<protein>
    <recommendedName>
        <fullName evidence="6">Phosphatidylethanolamine-binding protein</fullName>
    </recommendedName>
</protein>
<organism evidence="2 4">
    <name type="scientific">Puccinia graminis f. sp. tritici</name>
    <dbReference type="NCBI Taxonomy" id="56615"/>
    <lineage>
        <taxon>Eukaryota</taxon>
        <taxon>Fungi</taxon>
        <taxon>Dikarya</taxon>
        <taxon>Basidiomycota</taxon>
        <taxon>Pucciniomycotina</taxon>
        <taxon>Pucciniomycetes</taxon>
        <taxon>Pucciniales</taxon>
        <taxon>Pucciniaceae</taxon>
        <taxon>Puccinia</taxon>
    </lineage>
</organism>
<dbReference type="SUPFAM" id="SSF49777">
    <property type="entry name" value="PEBP-like"/>
    <property type="match status" value="1"/>
</dbReference>
<evidence type="ECO:0000256" key="1">
    <source>
        <dbReference type="SAM" id="SignalP"/>
    </source>
</evidence>
<feature type="signal peptide" evidence="1">
    <location>
        <begin position="1"/>
        <end position="20"/>
    </location>
</feature>
<dbReference type="EMBL" id="VDEP01000477">
    <property type="protein sequence ID" value="KAA1072632.1"/>
    <property type="molecule type" value="Genomic_DNA"/>
</dbReference>
<feature type="chain" id="PRO_5036137028" description="Phosphatidylethanolamine-binding protein" evidence="1">
    <location>
        <begin position="21"/>
        <end position="226"/>
    </location>
</feature>
<keyword evidence="1" id="KW-0732">Signal</keyword>
<keyword evidence="4" id="KW-1185">Reference proteome</keyword>
<proteinExistence type="predicted"/>
<dbReference type="Gene3D" id="3.90.280.10">
    <property type="entry name" value="PEBP-like"/>
    <property type="match status" value="1"/>
</dbReference>
<sequence>MNTLWTTFLLVACVNFLATAKSSHRKRDVCEVQGNDAAYDACGMKKAFGGSTVYPELFTTFSPKGALYVRYDNVVVGGAQQLAPHRVSAKPSLSMHFFQGPQTAAGAQLLSKKFAVLGLDFQPEGKLTKVIWLQSAMDIDRNTGSLTSTVPPIIPYKSPNPPQGTGTHEYVILVFEEIGAGLSGFLKKNPQVRAILSGSFNLEDLLVQSKLRNSLVAASFFKSTHA</sequence>
<dbReference type="AlphaFoldDB" id="A0A5B0LQL7"/>
<dbReference type="EMBL" id="VSWC01000196">
    <property type="protein sequence ID" value="KAA1066153.1"/>
    <property type="molecule type" value="Genomic_DNA"/>
</dbReference>